<organism evidence="2 3">
    <name type="scientific">Ensete ventricosum</name>
    <name type="common">Abyssinian banana</name>
    <name type="synonym">Musa ensete</name>
    <dbReference type="NCBI Taxonomy" id="4639"/>
    <lineage>
        <taxon>Eukaryota</taxon>
        <taxon>Viridiplantae</taxon>
        <taxon>Streptophyta</taxon>
        <taxon>Embryophyta</taxon>
        <taxon>Tracheophyta</taxon>
        <taxon>Spermatophyta</taxon>
        <taxon>Magnoliopsida</taxon>
        <taxon>Liliopsida</taxon>
        <taxon>Zingiberales</taxon>
        <taxon>Musaceae</taxon>
        <taxon>Ensete</taxon>
    </lineage>
</organism>
<evidence type="ECO:0000256" key="1">
    <source>
        <dbReference type="SAM" id="MobiDB-lite"/>
    </source>
</evidence>
<dbReference type="Proteomes" id="UP000287651">
    <property type="component" value="Unassembled WGS sequence"/>
</dbReference>
<accession>A0A426ZAJ8</accession>
<evidence type="ECO:0000313" key="2">
    <source>
        <dbReference type="EMBL" id="RRT61015.1"/>
    </source>
</evidence>
<gene>
    <name evidence="2" type="ORF">B296_00036841</name>
</gene>
<name>A0A426ZAJ8_ENSVE</name>
<sequence length="102" mass="11449">MCTRAGGRAQANNETSAREDHRSNAGKWRDYPLEMEDSGKQQEQGHHGPTTAHVLRALLRHSRVTCSSMAASYGGGRRVRWRPSTCAPSMRTSLILWSMEQH</sequence>
<feature type="region of interest" description="Disordered" evidence="1">
    <location>
        <begin position="1"/>
        <end position="52"/>
    </location>
</feature>
<dbReference type="AlphaFoldDB" id="A0A426ZAJ8"/>
<reference evidence="2 3" key="1">
    <citation type="journal article" date="2014" name="Agronomy (Basel)">
        <title>A Draft Genome Sequence for Ensete ventricosum, the Drought-Tolerant Tree Against Hunger.</title>
        <authorList>
            <person name="Harrison J."/>
            <person name="Moore K.A."/>
            <person name="Paszkiewicz K."/>
            <person name="Jones T."/>
            <person name="Grant M."/>
            <person name="Ambacheew D."/>
            <person name="Muzemil S."/>
            <person name="Studholme D.J."/>
        </authorList>
    </citation>
    <scope>NUCLEOTIDE SEQUENCE [LARGE SCALE GENOMIC DNA]</scope>
</reference>
<protein>
    <submittedName>
        <fullName evidence="2">Uncharacterized protein</fullName>
    </submittedName>
</protein>
<feature type="compositionally biased region" description="Basic and acidic residues" evidence="1">
    <location>
        <begin position="16"/>
        <end position="46"/>
    </location>
</feature>
<comment type="caution">
    <text evidence="2">The sequence shown here is derived from an EMBL/GenBank/DDBJ whole genome shotgun (WGS) entry which is preliminary data.</text>
</comment>
<proteinExistence type="predicted"/>
<evidence type="ECO:0000313" key="3">
    <source>
        <dbReference type="Proteomes" id="UP000287651"/>
    </source>
</evidence>
<dbReference type="EMBL" id="AMZH03007567">
    <property type="protein sequence ID" value="RRT61015.1"/>
    <property type="molecule type" value="Genomic_DNA"/>
</dbReference>